<protein>
    <submittedName>
        <fullName evidence="2">Alpha/beta hydrolase</fullName>
    </submittedName>
</protein>
<name>A0A5P2G5J5_9BACT</name>
<evidence type="ECO:0000313" key="2">
    <source>
        <dbReference type="EMBL" id="QES89082.1"/>
    </source>
</evidence>
<accession>A0A5P2G5J5</accession>
<keyword evidence="3" id="KW-1185">Reference proteome</keyword>
<dbReference type="AlphaFoldDB" id="A0A5P2G5J5"/>
<evidence type="ECO:0000313" key="3">
    <source>
        <dbReference type="Proteomes" id="UP000292424"/>
    </source>
</evidence>
<proteinExistence type="predicted"/>
<dbReference type="OrthoDB" id="9809549at2"/>
<dbReference type="RefSeq" id="WP_131330028.1">
    <property type="nucleotide sequence ID" value="NZ_CP044016.1"/>
</dbReference>
<feature type="domain" description="Serine aminopeptidase S33" evidence="1">
    <location>
        <begin position="54"/>
        <end position="176"/>
    </location>
</feature>
<reference evidence="2 3" key="1">
    <citation type="submission" date="2019-09" db="EMBL/GenBank/DDBJ databases">
        <title>Complete genome sequence of Arachidicoccus sp. B3-10 isolated from apple orchard soil.</title>
        <authorList>
            <person name="Kim H.S."/>
            <person name="Han K.-I."/>
            <person name="Suh M.K."/>
            <person name="Lee K.C."/>
            <person name="Eom M.K."/>
            <person name="Kim J.-S."/>
            <person name="Kang S.W."/>
            <person name="Sin Y."/>
            <person name="Lee J.-S."/>
        </authorList>
    </citation>
    <scope>NUCLEOTIDE SEQUENCE [LARGE SCALE GENOMIC DNA]</scope>
    <source>
        <strain evidence="2 3">B3-10</strain>
    </source>
</reference>
<organism evidence="2 3">
    <name type="scientific">Rhizosphaericola mali</name>
    <dbReference type="NCBI Taxonomy" id="2545455"/>
    <lineage>
        <taxon>Bacteria</taxon>
        <taxon>Pseudomonadati</taxon>
        <taxon>Bacteroidota</taxon>
        <taxon>Chitinophagia</taxon>
        <taxon>Chitinophagales</taxon>
        <taxon>Chitinophagaceae</taxon>
        <taxon>Rhizosphaericola</taxon>
    </lineage>
</organism>
<dbReference type="GO" id="GO:0052689">
    <property type="term" value="F:carboxylic ester hydrolase activity"/>
    <property type="evidence" value="ECO:0007669"/>
    <property type="project" value="TreeGrafter"/>
</dbReference>
<dbReference type="InterPro" id="IPR029058">
    <property type="entry name" value="AB_hydrolase_fold"/>
</dbReference>
<evidence type="ECO:0000259" key="1">
    <source>
        <dbReference type="Pfam" id="PF12146"/>
    </source>
</evidence>
<dbReference type="EMBL" id="CP044016">
    <property type="protein sequence ID" value="QES89082.1"/>
    <property type="molecule type" value="Genomic_DNA"/>
</dbReference>
<gene>
    <name evidence="2" type="ORF">E0W69_010570</name>
</gene>
<sequence length="291" mass="32685">MKPYSKIILFILFSIFLHGAVFGQSTDITIKDIQIVNQDDTLSGSIFIPKKYYAAVVLIHGSGQEKRMTDFATLLANEGIAVLTYDKRGVGRSGGIYAGPEVGTNNIDSANLHLLASDGSIAIDTLKKYINRTCFNVGLLGCSQAGFIIPLIAQKNKQVRFVVIFSGPLITARKQLRFQFYTNGNLNFWNEHTETEVRQHIFNDADKYNFVDTDPCKSLSQLNIFGLWIFGGKDIQVPVQLSIEHLNSLKKKNKHYEYLLFPSLGHNTAFSNSKQPMVAAIKWIQNLRFKN</sequence>
<dbReference type="PANTHER" id="PTHR43265:SF1">
    <property type="entry name" value="ESTERASE ESTD"/>
    <property type="match status" value="1"/>
</dbReference>
<dbReference type="InterPro" id="IPR053145">
    <property type="entry name" value="AB_hydrolase_Est10"/>
</dbReference>
<dbReference type="SUPFAM" id="SSF53474">
    <property type="entry name" value="alpha/beta-Hydrolases"/>
    <property type="match status" value="1"/>
</dbReference>
<dbReference type="Pfam" id="PF12146">
    <property type="entry name" value="Hydrolase_4"/>
    <property type="match status" value="1"/>
</dbReference>
<dbReference type="Gene3D" id="3.40.50.1820">
    <property type="entry name" value="alpha/beta hydrolase"/>
    <property type="match status" value="1"/>
</dbReference>
<dbReference type="PANTHER" id="PTHR43265">
    <property type="entry name" value="ESTERASE ESTD"/>
    <property type="match status" value="1"/>
</dbReference>
<dbReference type="InterPro" id="IPR022742">
    <property type="entry name" value="Hydrolase_4"/>
</dbReference>
<dbReference type="Proteomes" id="UP000292424">
    <property type="component" value="Chromosome"/>
</dbReference>
<keyword evidence="2" id="KW-0378">Hydrolase</keyword>
<dbReference type="KEGG" id="arac:E0W69_010570"/>